<dbReference type="InterPro" id="IPR011013">
    <property type="entry name" value="Gal_mutarotase_sf_dom"/>
</dbReference>
<dbReference type="PANTHER" id="PTHR22762">
    <property type="entry name" value="ALPHA-GLUCOSIDASE"/>
    <property type="match status" value="1"/>
</dbReference>
<dbReference type="InterPro" id="IPR000322">
    <property type="entry name" value="Glyco_hydro_31_TIM"/>
</dbReference>
<dbReference type="CDD" id="cd14752">
    <property type="entry name" value="GH31_N"/>
    <property type="match status" value="1"/>
</dbReference>
<keyword evidence="5" id="KW-0732">Signal</keyword>
<dbReference type="Gene3D" id="2.60.40.1760">
    <property type="entry name" value="glycosyl hydrolase (family 31)"/>
    <property type="match status" value="1"/>
</dbReference>
<feature type="chain" id="PRO_5028842765" evidence="5">
    <location>
        <begin position="37"/>
        <end position="864"/>
    </location>
</feature>
<sequence>MMLGVRGVPMAHLFSYRFTSCIVALIAIAVCGSTVAQTASTAVESRVALTTVSGSSPLQDGLQVQAGSAQIRITALRDGILRVRVTPGASLPEDASWAVLPRHRGNSVQVQATQDSSSVGFRTSVLDVRVERNPLRLVVRDLAGNVICADAVGRPTEFSRGGFTVSKDMPSGEHFFGLGDKTGTFDRREQAYTLWNTDVGPQEAVDPLYKSIPFFLSITGGRSYGLFLDNTWRTWFDFGKQARDAYSFGAEGGPLDYYIIYGPTPKQVLEGYIYLTGTPPLPPLWSLGFQQSRYSYSPESQVREIANRLRADKIPSDVLYMDIDYQDRNRPFTVDPAKFPGFPDFVADLHKQKFHLVLITDLHIAHVAGQGYMPYDTGHAGDHFVKKADGSEFVGIVWPGDAVFPDFTRAQTRDWWGGLYAQFVKDGVDGFWNDMNEPSVFDGPGKTMPLDNIHRIDEPGFAKRTATHAEIHNIVGMENERATYEGLLKLRPNERPFVLTRATYAGGQRYGFTWTGDNSSTWNHLRLATQMLLNLGLSGISFVGDDIGGFNGSPPADLLTRWIEMGAFNPMYRDHTTLGSLPQEVWVHGPEQEAIRRRYIETRYRMLPYIYTLAEEASRTGLPLVRPIFLEFPEVMVSGFDGLDTEFLLGPDLLVAPASFGEMMDDYAVSYPPGDWFDFWTGQRMPQQPVGPNIVQIANSISSGANTKFPEPAKIHPLLDTLPVYVRGGSILPLQPVIQSTDDTPQGSLELRVYPGKNCNGSLYLDDGHTFDYQHGAYLRQAFTCSAQGNAVSVDLGKREGSYAPWWKTIEVVIYDWPSAGAAASLSNSASALNTTYDASQHALHIVIPDTPGEERLQVGGRTP</sequence>
<evidence type="ECO:0000256" key="2">
    <source>
        <dbReference type="ARBA" id="ARBA00022801"/>
    </source>
</evidence>
<evidence type="ECO:0000256" key="3">
    <source>
        <dbReference type="ARBA" id="ARBA00023295"/>
    </source>
</evidence>
<dbReference type="Pfam" id="PF01055">
    <property type="entry name" value="Glyco_hydro_31_2nd"/>
    <property type="match status" value="1"/>
</dbReference>
<feature type="domain" description="Glycosyl hydrolase family 31 C-terminal" evidence="9">
    <location>
        <begin position="621"/>
        <end position="732"/>
    </location>
</feature>
<feature type="signal peptide" evidence="5">
    <location>
        <begin position="1"/>
        <end position="36"/>
    </location>
</feature>
<dbReference type="Proteomes" id="UP000515312">
    <property type="component" value="Chromosome"/>
</dbReference>
<feature type="domain" description="DUF5110" evidence="8">
    <location>
        <begin position="749"/>
        <end position="816"/>
    </location>
</feature>
<evidence type="ECO:0000259" key="7">
    <source>
        <dbReference type="Pfam" id="PF13802"/>
    </source>
</evidence>
<protein>
    <submittedName>
        <fullName evidence="10">DUF5110 domain-containing protein</fullName>
    </submittedName>
</protein>
<evidence type="ECO:0000259" key="6">
    <source>
        <dbReference type="Pfam" id="PF01055"/>
    </source>
</evidence>
<dbReference type="GO" id="GO:0004553">
    <property type="term" value="F:hydrolase activity, hydrolyzing O-glycosyl compounds"/>
    <property type="evidence" value="ECO:0007669"/>
    <property type="project" value="InterPro"/>
</dbReference>
<evidence type="ECO:0000256" key="1">
    <source>
        <dbReference type="ARBA" id="ARBA00007806"/>
    </source>
</evidence>
<dbReference type="Gene3D" id="2.60.40.1180">
    <property type="entry name" value="Golgi alpha-mannosidase II"/>
    <property type="match status" value="2"/>
</dbReference>
<evidence type="ECO:0000259" key="8">
    <source>
        <dbReference type="Pfam" id="PF17137"/>
    </source>
</evidence>
<dbReference type="Pfam" id="PF13802">
    <property type="entry name" value="Gal_mutarotas_2"/>
    <property type="match status" value="1"/>
</dbReference>
<evidence type="ECO:0000256" key="5">
    <source>
        <dbReference type="SAM" id="SignalP"/>
    </source>
</evidence>
<evidence type="ECO:0000313" key="11">
    <source>
        <dbReference type="Proteomes" id="UP000515312"/>
    </source>
</evidence>
<accession>A0A7G8BQ45</accession>
<dbReference type="Pfam" id="PF21365">
    <property type="entry name" value="Glyco_hydro_31_3rd"/>
    <property type="match status" value="1"/>
</dbReference>
<dbReference type="InterPro" id="IPR025887">
    <property type="entry name" value="Glyco_hydro_31_N_dom"/>
</dbReference>
<comment type="similarity">
    <text evidence="1 4">Belongs to the glycosyl hydrolase 31 family.</text>
</comment>
<dbReference type="SUPFAM" id="SSF51445">
    <property type="entry name" value="(Trans)glycosidases"/>
    <property type="match status" value="1"/>
</dbReference>
<dbReference type="CDD" id="cd06604">
    <property type="entry name" value="GH31_glucosidase_II_MalA"/>
    <property type="match status" value="1"/>
</dbReference>
<dbReference type="EMBL" id="CP060394">
    <property type="protein sequence ID" value="QNI34665.1"/>
    <property type="molecule type" value="Genomic_DNA"/>
</dbReference>
<keyword evidence="11" id="KW-1185">Reference proteome</keyword>
<dbReference type="GO" id="GO:0005975">
    <property type="term" value="P:carbohydrate metabolic process"/>
    <property type="evidence" value="ECO:0007669"/>
    <property type="project" value="InterPro"/>
</dbReference>
<dbReference type="AlphaFoldDB" id="A0A7G8BQ45"/>
<dbReference type="KEGG" id="adin:H7849_12655"/>
<dbReference type="SUPFAM" id="SSF74650">
    <property type="entry name" value="Galactose mutarotase-like"/>
    <property type="match status" value="1"/>
</dbReference>
<feature type="domain" description="Glycoside hydrolase family 31 TIM barrel" evidence="6">
    <location>
        <begin position="279"/>
        <end position="613"/>
    </location>
</feature>
<dbReference type="InterPro" id="IPR033403">
    <property type="entry name" value="DUF5110"/>
</dbReference>
<dbReference type="Pfam" id="PF17137">
    <property type="entry name" value="DUF5110"/>
    <property type="match status" value="1"/>
</dbReference>
<name>A0A7G8BQ45_9BACT</name>
<dbReference type="PANTHER" id="PTHR22762:SF120">
    <property type="entry name" value="HETEROGLYCAN GLUCOSIDASE 1"/>
    <property type="match status" value="1"/>
</dbReference>
<dbReference type="PROSITE" id="PS00129">
    <property type="entry name" value="GLYCOSYL_HYDROL_F31_1"/>
    <property type="match status" value="1"/>
</dbReference>
<dbReference type="InterPro" id="IPR017853">
    <property type="entry name" value="GH"/>
</dbReference>
<evidence type="ECO:0000259" key="9">
    <source>
        <dbReference type="Pfam" id="PF21365"/>
    </source>
</evidence>
<gene>
    <name evidence="10" type="ORF">H7849_12655</name>
</gene>
<dbReference type="InterPro" id="IPR048395">
    <property type="entry name" value="Glyco_hydro_31_C"/>
</dbReference>
<dbReference type="InterPro" id="IPR030458">
    <property type="entry name" value="Glyco_hydro_31_AS"/>
</dbReference>
<feature type="domain" description="Glycoside hydrolase family 31 N-terminal" evidence="7">
    <location>
        <begin position="71"/>
        <end position="237"/>
    </location>
</feature>
<keyword evidence="3 4" id="KW-0326">Glycosidase</keyword>
<keyword evidence="2 4" id="KW-0378">Hydrolase</keyword>
<organism evidence="10 11">
    <name type="scientific">Alloacidobacterium dinghuense</name>
    <dbReference type="NCBI Taxonomy" id="2763107"/>
    <lineage>
        <taxon>Bacteria</taxon>
        <taxon>Pseudomonadati</taxon>
        <taxon>Acidobacteriota</taxon>
        <taxon>Terriglobia</taxon>
        <taxon>Terriglobales</taxon>
        <taxon>Acidobacteriaceae</taxon>
        <taxon>Alloacidobacterium</taxon>
    </lineage>
</organism>
<evidence type="ECO:0000313" key="10">
    <source>
        <dbReference type="EMBL" id="QNI34665.1"/>
    </source>
</evidence>
<dbReference type="GO" id="GO:0030246">
    <property type="term" value="F:carbohydrate binding"/>
    <property type="evidence" value="ECO:0007669"/>
    <property type="project" value="InterPro"/>
</dbReference>
<evidence type="ECO:0000256" key="4">
    <source>
        <dbReference type="RuleBase" id="RU361185"/>
    </source>
</evidence>
<reference evidence="10 11" key="1">
    <citation type="submission" date="2020-08" db="EMBL/GenBank/DDBJ databases">
        <title>Edaphobacter telluris sp. nov. and Acidobacterium dinghuensis sp. nov., two acidobacteria isolated from forest soil.</title>
        <authorList>
            <person name="Fu J."/>
            <person name="Qiu L."/>
        </authorList>
    </citation>
    <scope>NUCLEOTIDE SEQUENCE [LARGE SCALE GENOMIC DNA]</scope>
    <source>
        <strain evidence="10">4Y35</strain>
    </source>
</reference>
<dbReference type="Gene3D" id="3.20.20.80">
    <property type="entry name" value="Glycosidases"/>
    <property type="match status" value="2"/>
</dbReference>
<dbReference type="SUPFAM" id="SSF51011">
    <property type="entry name" value="Glycosyl hydrolase domain"/>
    <property type="match status" value="1"/>
</dbReference>
<proteinExistence type="inferred from homology"/>
<dbReference type="InterPro" id="IPR013780">
    <property type="entry name" value="Glyco_hydro_b"/>
</dbReference>